<dbReference type="Gene3D" id="2.40.128.130">
    <property type="entry name" value="Autotransporter beta-domain"/>
    <property type="match status" value="1"/>
</dbReference>
<feature type="region of interest" description="Disordered" evidence="1">
    <location>
        <begin position="1"/>
        <end position="27"/>
    </location>
</feature>
<dbReference type="PROSITE" id="PS51208">
    <property type="entry name" value="AUTOTRANSPORTER"/>
    <property type="match status" value="1"/>
</dbReference>
<name>A0A484XGF5_9ENTR</name>
<sequence length="144" mass="15553">MSAGPVTSLNYTTLHRPGVKESGNDGSRLMLDSETFDSLRSSIGVNGNWNVPLASGASIAADLQLTWDHELLDGNVEQQASFANYRSTSFSSRNQVAGRDTLGVKAGMRYKINTDVELGIGVESEMFRSGYNAIAGNLSATWRF</sequence>
<dbReference type="NCBIfam" id="TIGR01414">
    <property type="entry name" value="autotrans_barl"/>
    <property type="match status" value="1"/>
</dbReference>
<dbReference type="EMBL" id="CAADIW010000013">
    <property type="protein sequence ID" value="VFS23021.1"/>
    <property type="molecule type" value="Genomic_DNA"/>
</dbReference>
<dbReference type="GO" id="GO:0019867">
    <property type="term" value="C:outer membrane"/>
    <property type="evidence" value="ECO:0007669"/>
    <property type="project" value="InterPro"/>
</dbReference>
<protein>
    <submittedName>
        <fullName evidence="3">Uncharacterized protein with a C-terminal OMP (Outer membrane protein) domain</fullName>
    </submittedName>
</protein>
<gene>
    <name evidence="3" type="ORF">NCTC12126_01996</name>
</gene>
<feature type="compositionally biased region" description="Polar residues" evidence="1">
    <location>
        <begin position="1"/>
        <end position="13"/>
    </location>
</feature>
<evidence type="ECO:0000313" key="4">
    <source>
        <dbReference type="Proteomes" id="UP000351155"/>
    </source>
</evidence>
<dbReference type="Proteomes" id="UP000351155">
    <property type="component" value="Unassembled WGS sequence"/>
</dbReference>
<dbReference type="InterPro" id="IPR006315">
    <property type="entry name" value="OM_autotransptr_brl_dom"/>
</dbReference>
<reference evidence="3 4" key="1">
    <citation type="submission" date="2019-03" db="EMBL/GenBank/DDBJ databases">
        <authorList>
            <consortium name="Pathogen Informatics"/>
        </authorList>
    </citation>
    <scope>NUCLEOTIDE SEQUENCE [LARGE SCALE GENOMIC DNA]</scope>
    <source>
        <strain evidence="3 4">NCTC12126</strain>
    </source>
</reference>
<proteinExistence type="predicted"/>
<dbReference type="InterPro" id="IPR005546">
    <property type="entry name" value="Autotransporte_beta"/>
</dbReference>
<dbReference type="InterPro" id="IPR036709">
    <property type="entry name" value="Autotransporte_beta_dom_sf"/>
</dbReference>
<dbReference type="AlphaFoldDB" id="A0A484XGF5"/>
<evidence type="ECO:0000259" key="2">
    <source>
        <dbReference type="PROSITE" id="PS51208"/>
    </source>
</evidence>
<dbReference type="Pfam" id="PF03797">
    <property type="entry name" value="Autotransporter"/>
    <property type="match status" value="1"/>
</dbReference>
<evidence type="ECO:0000313" key="3">
    <source>
        <dbReference type="EMBL" id="VFS23021.1"/>
    </source>
</evidence>
<evidence type="ECO:0000256" key="1">
    <source>
        <dbReference type="SAM" id="MobiDB-lite"/>
    </source>
</evidence>
<organism evidence="3 4">
    <name type="scientific">Enterobacter cancerogenus</name>
    <dbReference type="NCBI Taxonomy" id="69218"/>
    <lineage>
        <taxon>Bacteria</taxon>
        <taxon>Pseudomonadati</taxon>
        <taxon>Pseudomonadota</taxon>
        <taxon>Gammaproteobacteria</taxon>
        <taxon>Enterobacterales</taxon>
        <taxon>Enterobacteriaceae</taxon>
        <taxon>Enterobacter</taxon>
        <taxon>Enterobacter cloacae complex</taxon>
    </lineage>
</organism>
<feature type="domain" description="Autotransporter" evidence="2">
    <location>
        <begin position="1"/>
        <end position="144"/>
    </location>
</feature>
<accession>A0A484XGF5</accession>
<dbReference type="SUPFAM" id="SSF103515">
    <property type="entry name" value="Autotransporter"/>
    <property type="match status" value="1"/>
</dbReference>